<dbReference type="GO" id="GO:0005576">
    <property type="term" value="C:extracellular region"/>
    <property type="evidence" value="ECO:0007669"/>
    <property type="project" value="UniProtKB-SubCell"/>
</dbReference>
<dbReference type="InterPro" id="IPR009003">
    <property type="entry name" value="Peptidase_S1_PA"/>
</dbReference>
<evidence type="ECO:0000313" key="16">
    <source>
        <dbReference type="Proteomes" id="UP001153292"/>
    </source>
</evidence>
<dbReference type="InterPro" id="IPR033116">
    <property type="entry name" value="TRYPSIN_SER"/>
</dbReference>
<evidence type="ECO:0000256" key="4">
    <source>
        <dbReference type="ARBA" id="ARBA00022801"/>
    </source>
</evidence>
<evidence type="ECO:0000259" key="13">
    <source>
        <dbReference type="PROSITE" id="PS50240"/>
    </source>
</evidence>
<feature type="chain" id="PRO_5003680357" evidence="12">
    <location>
        <begin position="18"/>
        <end position="263"/>
    </location>
</feature>
<dbReference type="CDD" id="cd00190">
    <property type="entry name" value="Tryp_SPc"/>
    <property type="match status" value="1"/>
</dbReference>
<feature type="signal peptide" evidence="12">
    <location>
        <begin position="1"/>
        <end position="17"/>
    </location>
</feature>
<proteinExistence type="evidence at transcript level"/>
<keyword evidence="4 11" id="KW-0378">Hydrolase</keyword>
<keyword evidence="12" id="KW-0732">Signal</keyword>
<dbReference type="InterPro" id="IPR050430">
    <property type="entry name" value="Peptidase_S1"/>
</dbReference>
<dbReference type="PROSITE" id="PS00135">
    <property type="entry name" value="TRYPSIN_SER"/>
    <property type="match status" value="1"/>
</dbReference>
<evidence type="ECO:0000256" key="5">
    <source>
        <dbReference type="ARBA" id="ARBA00022825"/>
    </source>
</evidence>
<dbReference type="Gene3D" id="2.40.10.10">
    <property type="entry name" value="Trypsin-like serine proteases"/>
    <property type="match status" value="1"/>
</dbReference>
<keyword evidence="2" id="KW-0800">Toxin</keyword>
<dbReference type="InterPro" id="IPR001314">
    <property type="entry name" value="Peptidase_S1A"/>
</dbReference>
<dbReference type="GO" id="GO:0090729">
    <property type="term" value="F:toxin activity"/>
    <property type="evidence" value="ECO:0007669"/>
    <property type="project" value="UniProtKB-KW"/>
</dbReference>
<comment type="similarity">
    <text evidence="8">Belongs to the peptidase S1 family. CLIP subfamily.</text>
</comment>
<dbReference type="SMART" id="SM00020">
    <property type="entry name" value="Tryp_SPc"/>
    <property type="match status" value="1"/>
</dbReference>
<evidence type="ECO:0000313" key="14">
    <source>
        <dbReference type="EMBL" id="AFK64824.1"/>
    </source>
</evidence>
<evidence type="ECO:0000256" key="2">
    <source>
        <dbReference type="ARBA" id="ARBA00022656"/>
    </source>
</evidence>
<evidence type="ECO:0000256" key="1">
    <source>
        <dbReference type="ARBA" id="ARBA00004239"/>
    </source>
</evidence>
<comment type="function">
    <text evidence="9">Fibrinolytic activity; shows preferential cleavage of Arg-Gly bonds in all three fibrinogen chains. Contact with the caterpillars causes severe bleeding, due the anticoagulant effect of the protein.</text>
</comment>
<dbReference type="PROSITE" id="PS00134">
    <property type="entry name" value="TRYPSIN_HIS"/>
    <property type="match status" value="1"/>
</dbReference>
<evidence type="ECO:0000256" key="3">
    <source>
        <dbReference type="ARBA" id="ARBA00022670"/>
    </source>
</evidence>
<dbReference type="Proteomes" id="UP001153292">
    <property type="component" value="Chromosome 4"/>
</dbReference>
<evidence type="ECO:0000256" key="8">
    <source>
        <dbReference type="ARBA" id="ARBA00024195"/>
    </source>
</evidence>
<dbReference type="GO" id="GO:0006508">
    <property type="term" value="P:proteolysis"/>
    <property type="evidence" value="ECO:0007669"/>
    <property type="project" value="UniProtKB-KW"/>
</dbReference>
<evidence type="ECO:0000256" key="6">
    <source>
        <dbReference type="ARBA" id="ARBA00023157"/>
    </source>
</evidence>
<dbReference type="OrthoDB" id="9425590at2759"/>
<evidence type="ECO:0000256" key="12">
    <source>
        <dbReference type="SAM" id="SignalP"/>
    </source>
</evidence>
<dbReference type="EMBL" id="OU963897">
    <property type="protein sequence ID" value="CAH0405209.1"/>
    <property type="molecule type" value="Genomic_DNA"/>
</dbReference>
<evidence type="ECO:0000256" key="11">
    <source>
        <dbReference type="RuleBase" id="RU363034"/>
    </source>
</evidence>
<gene>
    <name evidence="15" type="ORF">CHILSU_LOCUS8566</name>
</gene>
<dbReference type="InterPro" id="IPR043504">
    <property type="entry name" value="Peptidase_S1_PA_chymotrypsin"/>
</dbReference>
<dbReference type="InterPro" id="IPR018114">
    <property type="entry name" value="TRYPSIN_HIS"/>
</dbReference>
<dbReference type="EMBL" id="JN315760">
    <property type="protein sequence ID" value="AFK64824.1"/>
    <property type="molecule type" value="mRNA"/>
</dbReference>
<protein>
    <submittedName>
        <fullName evidence="14">Trypsin-like proteinase</fullName>
    </submittedName>
</protein>
<name>I3UII6_CHISP</name>
<organism evidence="14">
    <name type="scientific">Chilo suppressalis</name>
    <name type="common">Asiatic rice borer moth</name>
    <dbReference type="NCBI Taxonomy" id="168631"/>
    <lineage>
        <taxon>Eukaryota</taxon>
        <taxon>Metazoa</taxon>
        <taxon>Ecdysozoa</taxon>
        <taxon>Arthropoda</taxon>
        <taxon>Hexapoda</taxon>
        <taxon>Insecta</taxon>
        <taxon>Pterygota</taxon>
        <taxon>Neoptera</taxon>
        <taxon>Endopterygota</taxon>
        <taxon>Lepidoptera</taxon>
        <taxon>Glossata</taxon>
        <taxon>Ditrysia</taxon>
        <taxon>Pyraloidea</taxon>
        <taxon>Crambidae</taxon>
        <taxon>Crambinae</taxon>
        <taxon>Chilo</taxon>
    </lineage>
</organism>
<dbReference type="FunFam" id="2.40.10.10:FF:000068">
    <property type="entry name" value="transmembrane protease serine 2"/>
    <property type="match status" value="1"/>
</dbReference>
<dbReference type="PROSITE" id="PS50240">
    <property type="entry name" value="TRYPSIN_DOM"/>
    <property type="match status" value="1"/>
</dbReference>
<sequence length="263" mass="28429">MRVLIIVLVLALTAVTAVPRSPQRIVGGSVTTVDNYPEIVGLLLTVAGIDFGHVCGGIILNIRSILTAAHCTFFAVPEHFRIRAGSSYAYSGGVVVNIALLIEHPNFNDLPLNNDITIMRLARPLGFTDVIRPARVAGTHYVLSDNQVVWAAGWGNIEEDGPQSEQLRHVQVYTINQAVCRARYAVLETPEAIVNRKVTENMLCSGVLDVGGRDQCQGDSGGPLYHNGVVVGVCSWGHGCARPFFPGVNVRVSRYTSWIQANA</sequence>
<reference evidence="14" key="1">
    <citation type="journal article" date="2012" name="Genome">
        <title>Cloning and characterization of trypsin- and chymotrypsin-like genes in the striped rice stem borer, Chilo suppressalis.</title>
        <authorList>
            <person name="Ge Z.Y."/>
            <person name="Wan P.J."/>
            <person name="Han Z.J."/>
        </authorList>
    </citation>
    <scope>NUCLEOTIDE SEQUENCE</scope>
    <source>
        <strain evidence="14">CT005</strain>
    </source>
</reference>
<dbReference type="PANTHER" id="PTHR24276">
    <property type="entry name" value="POLYSERASE-RELATED"/>
    <property type="match status" value="1"/>
</dbReference>
<dbReference type="AlphaFoldDB" id="I3UII6"/>
<keyword evidence="6" id="KW-1015">Disulfide bond</keyword>
<evidence type="ECO:0000313" key="15">
    <source>
        <dbReference type="EMBL" id="CAH0405209.1"/>
    </source>
</evidence>
<keyword evidence="5 11" id="KW-0720">Serine protease</keyword>
<dbReference type="SUPFAM" id="SSF50494">
    <property type="entry name" value="Trypsin-like serine proteases"/>
    <property type="match status" value="1"/>
</dbReference>
<evidence type="ECO:0000256" key="7">
    <source>
        <dbReference type="ARBA" id="ARBA00023240"/>
    </source>
</evidence>
<evidence type="ECO:0000256" key="10">
    <source>
        <dbReference type="ARBA" id="ARBA00084094"/>
    </source>
</evidence>
<dbReference type="FunFam" id="2.40.10.10:FF:000002">
    <property type="entry name" value="Transmembrane protease serine"/>
    <property type="match status" value="1"/>
</dbReference>
<keyword evidence="10" id="KW-1205">Fibrinolytic toxin</keyword>
<dbReference type="GO" id="GO:0004252">
    <property type="term" value="F:serine-type endopeptidase activity"/>
    <property type="evidence" value="ECO:0007669"/>
    <property type="project" value="InterPro"/>
</dbReference>
<dbReference type="Pfam" id="PF00089">
    <property type="entry name" value="Trypsin"/>
    <property type="match status" value="1"/>
</dbReference>
<feature type="domain" description="Peptidase S1" evidence="13">
    <location>
        <begin position="25"/>
        <end position="263"/>
    </location>
</feature>
<dbReference type="PRINTS" id="PR00722">
    <property type="entry name" value="CHYMOTRYPSIN"/>
</dbReference>
<keyword evidence="3 11" id="KW-0645">Protease</keyword>
<dbReference type="InterPro" id="IPR001254">
    <property type="entry name" value="Trypsin_dom"/>
</dbReference>
<dbReference type="PANTHER" id="PTHR24276:SF91">
    <property type="entry name" value="AT26814P-RELATED"/>
    <property type="match status" value="1"/>
</dbReference>
<comment type="subcellular location">
    <subcellularLocation>
        <location evidence="1">Secreted</location>
        <location evidence="1">Extracellular space</location>
    </subcellularLocation>
</comment>
<accession>I3UII6</accession>
<keyword evidence="7" id="KW-1199">Hemostasis impairing toxin</keyword>
<keyword evidence="16" id="KW-1185">Reference proteome</keyword>
<reference evidence="15" key="2">
    <citation type="submission" date="2021-12" db="EMBL/GenBank/DDBJ databases">
        <authorList>
            <person name="King R."/>
        </authorList>
    </citation>
    <scope>NUCLEOTIDE SEQUENCE</scope>
</reference>
<evidence type="ECO:0000256" key="9">
    <source>
        <dbReference type="ARBA" id="ARBA00055534"/>
    </source>
</evidence>